<dbReference type="EMBL" id="BMWY01000001">
    <property type="protein sequence ID" value="GGZ46765.1"/>
    <property type="molecule type" value="Genomic_DNA"/>
</dbReference>
<keyword evidence="1" id="KW-0812">Transmembrane</keyword>
<sequence>MKINPFVLSLIAAIFVAYLFPQLGDVLPLKLLTDIGIGLIFFFYGLKLSVSELKLGMSNYKLHVLIQLTTFLVFPALVFIAYPFLKDTAAEEYWLAFFFLAALPSTVSSSVVMVSLAKGNIPAAIFNASLSGIIGVIITPFWLGFFLDASEGFSFADVFLKLLYQIIIPLILGFALHRILESFVNRYKSKLSLFDKSIIVLIVYDSFSKSFAAKIFNDLSILDLGLILLGILAIFFAVFGLSGWISQLFGFNREDKITARFCGTKKSLVHGSVMAKIIFGNSAGAGLFLLPIMLFHISQLILISIFAERYAKEVEY</sequence>
<organism evidence="2 3">
    <name type="scientific">Mesonia mobilis</name>
    <dbReference type="NCBI Taxonomy" id="369791"/>
    <lineage>
        <taxon>Bacteria</taxon>
        <taxon>Pseudomonadati</taxon>
        <taxon>Bacteroidota</taxon>
        <taxon>Flavobacteriia</taxon>
        <taxon>Flavobacteriales</taxon>
        <taxon>Flavobacteriaceae</taxon>
        <taxon>Mesonia</taxon>
    </lineage>
</organism>
<dbReference type="InterPro" id="IPR038770">
    <property type="entry name" value="Na+/solute_symporter_sf"/>
</dbReference>
<dbReference type="Proteomes" id="UP000615593">
    <property type="component" value="Unassembled WGS sequence"/>
</dbReference>
<keyword evidence="1" id="KW-0472">Membrane</keyword>
<feature type="transmembrane region" description="Helical" evidence="1">
    <location>
        <begin position="162"/>
        <end position="180"/>
    </location>
</feature>
<evidence type="ECO:0000313" key="3">
    <source>
        <dbReference type="Proteomes" id="UP000615593"/>
    </source>
</evidence>
<dbReference type="InterPro" id="IPR016833">
    <property type="entry name" value="Put_Na-Bile_cotransptr"/>
</dbReference>
<dbReference type="PIRSF" id="PIRSF026166">
    <property type="entry name" value="UCP026166"/>
    <property type="match status" value="1"/>
</dbReference>
<gene>
    <name evidence="2" type="ORF">GCM10008088_05270</name>
</gene>
<reference evidence="3" key="1">
    <citation type="journal article" date="2019" name="Int. J. Syst. Evol. Microbiol.">
        <title>The Global Catalogue of Microorganisms (GCM) 10K type strain sequencing project: providing services to taxonomists for standard genome sequencing and annotation.</title>
        <authorList>
            <consortium name="The Broad Institute Genomics Platform"/>
            <consortium name="The Broad Institute Genome Sequencing Center for Infectious Disease"/>
            <person name="Wu L."/>
            <person name="Ma J."/>
        </authorList>
    </citation>
    <scope>NUCLEOTIDE SEQUENCE [LARGE SCALE GENOMIC DNA]</scope>
    <source>
        <strain evidence="3">KCTC 12708</strain>
    </source>
</reference>
<keyword evidence="1" id="KW-1133">Transmembrane helix</keyword>
<feature type="transmembrane region" description="Helical" evidence="1">
    <location>
        <begin position="94"/>
        <end position="117"/>
    </location>
</feature>
<dbReference type="Gene3D" id="1.20.1530.20">
    <property type="match status" value="1"/>
</dbReference>
<comment type="caution">
    <text evidence="2">The sequence shown here is derived from an EMBL/GenBank/DDBJ whole genome shotgun (WGS) entry which is preliminary data.</text>
</comment>
<dbReference type="Pfam" id="PF13593">
    <property type="entry name" value="SBF_like"/>
    <property type="match status" value="1"/>
</dbReference>
<dbReference type="PANTHER" id="PTHR18640">
    <property type="entry name" value="SOLUTE CARRIER FAMILY 10 MEMBER 7"/>
    <property type="match status" value="1"/>
</dbReference>
<accession>A0ABQ3BML0</accession>
<feature type="transmembrane region" description="Helical" evidence="1">
    <location>
        <begin position="31"/>
        <end position="50"/>
    </location>
</feature>
<feature type="transmembrane region" description="Helical" evidence="1">
    <location>
        <begin position="62"/>
        <end position="82"/>
    </location>
</feature>
<feature type="transmembrane region" description="Helical" evidence="1">
    <location>
        <begin position="124"/>
        <end position="142"/>
    </location>
</feature>
<name>A0ABQ3BML0_9FLAO</name>
<dbReference type="RefSeq" id="WP_027886133.1">
    <property type="nucleotide sequence ID" value="NZ_BMWY01000001.1"/>
</dbReference>
<feature type="transmembrane region" description="Helical" evidence="1">
    <location>
        <begin position="283"/>
        <end position="307"/>
    </location>
</feature>
<proteinExistence type="predicted"/>
<protein>
    <submittedName>
        <fullName evidence="2">Transporter</fullName>
    </submittedName>
</protein>
<dbReference type="PANTHER" id="PTHR18640:SF5">
    <property type="entry name" value="SODIUM_BILE ACID COTRANSPORTER 7"/>
    <property type="match status" value="1"/>
</dbReference>
<evidence type="ECO:0000256" key="1">
    <source>
        <dbReference type="SAM" id="Phobius"/>
    </source>
</evidence>
<keyword evidence="3" id="KW-1185">Reference proteome</keyword>
<dbReference type="GeneID" id="94368178"/>
<evidence type="ECO:0000313" key="2">
    <source>
        <dbReference type="EMBL" id="GGZ46765.1"/>
    </source>
</evidence>
<feature type="transmembrane region" description="Helical" evidence="1">
    <location>
        <begin position="224"/>
        <end position="245"/>
    </location>
</feature>